<evidence type="ECO:0000313" key="8">
    <source>
        <dbReference type="Proteomes" id="UP001589758"/>
    </source>
</evidence>
<dbReference type="PANTHER" id="PTHR38097">
    <property type="match status" value="1"/>
</dbReference>
<evidence type="ECO:0000256" key="2">
    <source>
        <dbReference type="ARBA" id="ARBA00010610"/>
    </source>
</evidence>
<dbReference type="Gene3D" id="4.10.430.10">
    <property type="entry name" value="Histone-like protein H-NS, C-terminal domain"/>
    <property type="match status" value="1"/>
</dbReference>
<dbReference type="Proteomes" id="UP001589758">
    <property type="component" value="Unassembled WGS sequence"/>
</dbReference>
<dbReference type="InterPro" id="IPR037150">
    <property type="entry name" value="H-NS_C_dom_sf"/>
</dbReference>
<dbReference type="InterPro" id="IPR027454">
    <property type="entry name" value="Histone_HNS_N"/>
</dbReference>
<evidence type="ECO:0000259" key="6">
    <source>
        <dbReference type="SMART" id="SM00528"/>
    </source>
</evidence>
<gene>
    <name evidence="7" type="ORF">ACFFIT_07510</name>
</gene>
<evidence type="ECO:0000256" key="3">
    <source>
        <dbReference type="ARBA" id="ARBA00022490"/>
    </source>
</evidence>
<dbReference type="SMART" id="SM00528">
    <property type="entry name" value="HNS"/>
    <property type="match status" value="1"/>
</dbReference>
<comment type="similarity">
    <text evidence="2 5">Belongs to the histone-like protein H-NS family.</text>
</comment>
<dbReference type="InterPro" id="IPR027444">
    <property type="entry name" value="H-NS_C_dom"/>
</dbReference>
<proteinExistence type="inferred from homology"/>
<evidence type="ECO:0000256" key="5">
    <source>
        <dbReference type="PIRNR" id="PIRNR002096"/>
    </source>
</evidence>
<feature type="domain" description="DNA-binding protein H-NS-like C-terminal" evidence="6">
    <location>
        <begin position="89"/>
        <end position="137"/>
    </location>
</feature>
<evidence type="ECO:0000313" key="7">
    <source>
        <dbReference type="EMBL" id="MFC0179933.1"/>
    </source>
</evidence>
<dbReference type="PIRSF" id="PIRSF002096">
    <property type="entry name" value="HnS"/>
    <property type="match status" value="1"/>
</dbReference>
<dbReference type="Pfam" id="PF22470">
    <property type="entry name" value="Histone_HNS_N"/>
    <property type="match status" value="1"/>
</dbReference>
<name>A0ABV6CAC1_9GAMM</name>
<evidence type="ECO:0000256" key="4">
    <source>
        <dbReference type="ARBA" id="ARBA00023125"/>
    </source>
</evidence>
<organism evidence="7 8">
    <name type="scientific">Thorsellia kenyensis</name>
    <dbReference type="NCBI Taxonomy" id="1549888"/>
    <lineage>
        <taxon>Bacteria</taxon>
        <taxon>Pseudomonadati</taxon>
        <taxon>Pseudomonadota</taxon>
        <taxon>Gammaproteobacteria</taxon>
        <taxon>Enterobacterales</taxon>
        <taxon>Thorselliaceae</taxon>
        <taxon>Thorsellia</taxon>
    </lineage>
</organism>
<dbReference type="InterPro" id="IPR001801">
    <property type="entry name" value="Histone_HNS"/>
</dbReference>
<dbReference type="Pfam" id="PF00816">
    <property type="entry name" value="Histone_HNS"/>
    <property type="match status" value="1"/>
</dbReference>
<dbReference type="RefSeq" id="WP_385877045.1">
    <property type="nucleotide sequence ID" value="NZ_JBHLXE010000084.1"/>
</dbReference>
<dbReference type="InterPro" id="IPR054180">
    <property type="entry name" value="H-NS-like_N"/>
</dbReference>
<dbReference type="EMBL" id="JBHLXE010000084">
    <property type="protein sequence ID" value="MFC0179933.1"/>
    <property type="molecule type" value="Genomic_DNA"/>
</dbReference>
<evidence type="ECO:0000256" key="1">
    <source>
        <dbReference type="ARBA" id="ARBA00004453"/>
    </source>
</evidence>
<dbReference type="Gene3D" id="1.10.287.1050">
    <property type="entry name" value="H-NS histone-like proteins"/>
    <property type="match status" value="1"/>
</dbReference>
<keyword evidence="3" id="KW-0963">Cytoplasm</keyword>
<accession>A0ABV6CAC1</accession>
<comment type="caution">
    <text evidence="7">The sequence shown here is derived from an EMBL/GenBank/DDBJ whole genome shotgun (WGS) entry which is preliminary data.</text>
</comment>
<keyword evidence="4 5" id="KW-0238">DNA-binding</keyword>
<sequence>MSETLKSLNNIRSLRAQARECSLETLEEILEKFQVIVEEKREYEALIKAVEIERENKKRKLLDIITKEGFDPADLLDLTIDNPKQARKSSKREPRPAKYQYELVSGKIKTWTGQGRMPSPIKDAIENEGKKLSDFLI</sequence>
<dbReference type="SUPFAM" id="SSF81273">
    <property type="entry name" value="H-NS histone-like proteins"/>
    <property type="match status" value="2"/>
</dbReference>
<reference evidence="7 8" key="1">
    <citation type="submission" date="2024-09" db="EMBL/GenBank/DDBJ databases">
        <authorList>
            <person name="Sun Q."/>
            <person name="Mori K."/>
        </authorList>
    </citation>
    <scope>NUCLEOTIDE SEQUENCE [LARGE SCALE GENOMIC DNA]</scope>
    <source>
        <strain evidence="7 8">CCM 8545</strain>
    </source>
</reference>
<keyword evidence="8" id="KW-1185">Reference proteome</keyword>
<dbReference type="PANTHER" id="PTHR38097:SF2">
    <property type="entry name" value="DNA-BINDING PROTEIN STPA"/>
    <property type="match status" value="1"/>
</dbReference>
<protein>
    <recommendedName>
        <fullName evidence="5">DNA-binding protein</fullName>
    </recommendedName>
</protein>
<comment type="subcellular location">
    <subcellularLocation>
        <location evidence="1">Cytoplasm</location>
        <location evidence="1">Nucleoid</location>
    </subcellularLocation>
</comment>